<accession>A0A2U9SG97</accession>
<proteinExistence type="predicted"/>
<dbReference type="OrthoDB" id="8477651at2"/>
<dbReference type="KEGG" id="azm:DM194_24875"/>
<name>A0A2U9SG97_9PROT</name>
<dbReference type="Pfam" id="PF08893">
    <property type="entry name" value="DUF1839"/>
    <property type="match status" value="1"/>
</dbReference>
<dbReference type="Proteomes" id="UP000249605">
    <property type="component" value="Plasmid unnamed4"/>
</dbReference>
<keyword evidence="2" id="KW-1185">Reference proteome</keyword>
<dbReference type="AlphaFoldDB" id="A0A2U9SG97"/>
<protein>
    <submittedName>
        <fullName evidence="1">DUF1839 domain-containing protein</fullName>
    </submittedName>
</protein>
<evidence type="ECO:0000313" key="1">
    <source>
        <dbReference type="EMBL" id="AWU97833.1"/>
    </source>
</evidence>
<geneLocation type="plasmid" evidence="1 2">
    <name>unnamed4</name>
</geneLocation>
<organism evidence="1 2">
    <name type="scientific">Azospirillum ramasamyi</name>
    <dbReference type="NCBI Taxonomy" id="682998"/>
    <lineage>
        <taxon>Bacteria</taxon>
        <taxon>Pseudomonadati</taxon>
        <taxon>Pseudomonadota</taxon>
        <taxon>Alphaproteobacteria</taxon>
        <taxon>Rhodospirillales</taxon>
        <taxon>Azospirillaceae</taxon>
        <taxon>Azospirillum</taxon>
    </lineage>
</organism>
<evidence type="ECO:0000313" key="2">
    <source>
        <dbReference type="Proteomes" id="UP000249605"/>
    </source>
</evidence>
<dbReference type="EMBL" id="CP029834">
    <property type="protein sequence ID" value="AWU97833.1"/>
    <property type="molecule type" value="Genomic_DNA"/>
</dbReference>
<reference evidence="1 2" key="1">
    <citation type="submission" date="2018-06" db="EMBL/GenBank/DDBJ databases">
        <title>Complete genome sequencing of Azospirillum sp. M2T2B2.</title>
        <authorList>
            <person name="Heo J."/>
            <person name="Kim S.-J."/>
            <person name="Kwon S.-W."/>
            <person name="Anandham R."/>
        </authorList>
    </citation>
    <scope>NUCLEOTIDE SEQUENCE [LARGE SCALE GENOMIC DNA]</scope>
    <source>
        <strain evidence="1 2">M2T2B2</strain>
        <plasmid evidence="1 2">unnamed4</plasmid>
    </source>
</reference>
<sequence>MWTRHQPDGHDRHPLHRGERIWLETNCYVDLWIEALHARGLDPLAMLGFTVTQDFEGDQFTFFKVPLEDLETLYGLRVQELAIYDSVESHVAEQLARSRGGNPGGGDPGGDPGGGLVLVEVDGFHLPDTRGASYGTTHVKTTVGIVRIDPAARTMDYFHNAGFHRLEGTDYDGIAAAAAGPLFPYVEFVKPGRPALEGRALMDAALALLRRHLARRPAGNPIAAYRAAFPEHLDRLLSRPMEYFHLYAFNLLRQLGANFELLGAHTRWLDGPAEAEEACRTIAEGAKAMQFQLARTVARRKAPDLTDGFDRMERAYDTALGTLALHYG</sequence>
<gene>
    <name evidence="1" type="ORF">DM194_24875</name>
</gene>
<dbReference type="InterPro" id="IPR014989">
    <property type="entry name" value="DUF1839"/>
</dbReference>
<dbReference type="RefSeq" id="WP_111070628.1">
    <property type="nucleotide sequence ID" value="NZ_CP029834.1"/>
</dbReference>
<keyword evidence="1" id="KW-0614">Plasmid</keyword>